<feature type="compositionally biased region" description="Low complexity" evidence="1">
    <location>
        <begin position="29"/>
        <end position="58"/>
    </location>
</feature>
<keyword evidence="3" id="KW-1185">Reference proteome</keyword>
<feature type="region of interest" description="Disordered" evidence="1">
    <location>
        <begin position="132"/>
        <end position="159"/>
    </location>
</feature>
<dbReference type="AlphaFoldDB" id="A0A1X6P6L2"/>
<name>A0A1X6P6L2_PORUM</name>
<feature type="region of interest" description="Disordered" evidence="1">
    <location>
        <begin position="1"/>
        <end position="91"/>
    </location>
</feature>
<gene>
    <name evidence="2" type="ORF">BU14_0194s0009</name>
</gene>
<evidence type="ECO:0000313" key="2">
    <source>
        <dbReference type="EMBL" id="OSX76370.1"/>
    </source>
</evidence>
<accession>A0A1X6P6L2</accession>
<sequence>MVWVAVETPAPPSAGVPRTVRPAGRRRAVAAPASRPATDTVADPPPAARRNTAAAADRPVGDHRAGRGSGGGGGAPPRRRGGRVCARAACSRRRAGRRSRRACCRGGGGLAASGAPLCTVLWAADARRWRGGGGGAGVAPPPRERGRRGQWPRVIGEGGWPPRGPRWPLPLEARRAWRRTLAAVSRRVHVRASADTPSSGELAVCLDGHAPRRRGGEVAQPQTEPQVALRGGSRRQAVRMMARRWPRRRAVGRHQKWACATCGRGVCSLTWCRGWRRPHVTARRRRHTRPALRRAH</sequence>
<dbReference type="Proteomes" id="UP000218209">
    <property type="component" value="Unassembled WGS sequence"/>
</dbReference>
<evidence type="ECO:0000256" key="1">
    <source>
        <dbReference type="SAM" id="MobiDB-lite"/>
    </source>
</evidence>
<dbReference type="EMBL" id="KV918869">
    <property type="protein sequence ID" value="OSX76370.1"/>
    <property type="molecule type" value="Genomic_DNA"/>
</dbReference>
<protein>
    <submittedName>
        <fullName evidence="2">Uncharacterized protein</fullName>
    </submittedName>
</protein>
<organism evidence="2 3">
    <name type="scientific">Porphyra umbilicalis</name>
    <name type="common">Purple laver</name>
    <name type="synonym">Red alga</name>
    <dbReference type="NCBI Taxonomy" id="2786"/>
    <lineage>
        <taxon>Eukaryota</taxon>
        <taxon>Rhodophyta</taxon>
        <taxon>Bangiophyceae</taxon>
        <taxon>Bangiales</taxon>
        <taxon>Bangiaceae</taxon>
        <taxon>Porphyra</taxon>
    </lineage>
</organism>
<proteinExistence type="predicted"/>
<reference evidence="2 3" key="1">
    <citation type="submission" date="2017-03" db="EMBL/GenBank/DDBJ databases">
        <title>WGS assembly of Porphyra umbilicalis.</title>
        <authorList>
            <person name="Brawley S.H."/>
            <person name="Blouin N.A."/>
            <person name="Ficko-Blean E."/>
            <person name="Wheeler G.L."/>
            <person name="Lohr M."/>
            <person name="Goodson H.V."/>
            <person name="Jenkins J.W."/>
            <person name="Blaby-Haas C.E."/>
            <person name="Helliwell K.E."/>
            <person name="Chan C."/>
            <person name="Marriage T."/>
            <person name="Bhattacharya D."/>
            <person name="Klein A.S."/>
            <person name="Badis Y."/>
            <person name="Brodie J."/>
            <person name="Cao Y."/>
            <person name="Collen J."/>
            <person name="Dittami S.M."/>
            <person name="Gachon C.M."/>
            <person name="Green B.R."/>
            <person name="Karpowicz S."/>
            <person name="Kim J.W."/>
            <person name="Kudahl U."/>
            <person name="Lin S."/>
            <person name="Michel G."/>
            <person name="Mittag M."/>
            <person name="Olson B.J."/>
            <person name="Pangilinan J."/>
            <person name="Peng Y."/>
            <person name="Qiu H."/>
            <person name="Shu S."/>
            <person name="Singer J.T."/>
            <person name="Smith A.G."/>
            <person name="Sprecher B.N."/>
            <person name="Wagner V."/>
            <person name="Wang W."/>
            <person name="Wang Z.-Y."/>
            <person name="Yan J."/>
            <person name="Yarish C."/>
            <person name="Zoeuner-Riek S."/>
            <person name="Zhuang Y."/>
            <person name="Zou Y."/>
            <person name="Lindquist E.A."/>
            <person name="Grimwood J."/>
            <person name="Barry K."/>
            <person name="Rokhsar D.S."/>
            <person name="Schmutz J."/>
            <person name="Stiller J.W."/>
            <person name="Grossman A.R."/>
            <person name="Prochnik S.E."/>
        </authorList>
    </citation>
    <scope>NUCLEOTIDE SEQUENCE [LARGE SCALE GENOMIC DNA]</scope>
    <source>
        <strain evidence="2">4086291</strain>
    </source>
</reference>
<evidence type="ECO:0000313" key="3">
    <source>
        <dbReference type="Proteomes" id="UP000218209"/>
    </source>
</evidence>